<reference evidence="2 3" key="1">
    <citation type="submission" date="2020-08" db="EMBL/GenBank/DDBJ databases">
        <title>Genomic Encyclopedia of Type Strains, Phase IV (KMG-IV): sequencing the most valuable type-strain genomes for metagenomic binning, comparative biology and taxonomic classification.</title>
        <authorList>
            <person name="Goeker M."/>
        </authorList>
    </citation>
    <scope>NUCLEOTIDE SEQUENCE [LARGE SCALE GENOMIC DNA]</scope>
    <source>
        <strain evidence="2 3">DSM 103377</strain>
    </source>
</reference>
<dbReference type="AlphaFoldDB" id="A0A840X196"/>
<dbReference type="PANTHER" id="PTHR30469:SF29">
    <property type="entry name" value="BLR2860 PROTEIN"/>
    <property type="match status" value="1"/>
</dbReference>
<dbReference type="Proteomes" id="UP000553766">
    <property type="component" value="Unassembled WGS sequence"/>
</dbReference>
<dbReference type="Gene3D" id="2.40.420.20">
    <property type="match status" value="1"/>
</dbReference>
<dbReference type="Gene3D" id="2.40.30.170">
    <property type="match status" value="1"/>
</dbReference>
<protein>
    <submittedName>
        <fullName evidence="2">Multidrug efflux pump subunit AcrA (Membrane-fusion protein)</fullName>
    </submittedName>
</protein>
<proteinExistence type="predicted"/>
<dbReference type="GO" id="GO:0015562">
    <property type="term" value="F:efflux transmembrane transporter activity"/>
    <property type="evidence" value="ECO:0007669"/>
    <property type="project" value="TreeGrafter"/>
</dbReference>
<dbReference type="Gene3D" id="2.40.50.100">
    <property type="match status" value="1"/>
</dbReference>
<evidence type="ECO:0000313" key="2">
    <source>
        <dbReference type="EMBL" id="MBB5514427.1"/>
    </source>
</evidence>
<feature type="domain" description="Multidrug resistance protein MdtA-like barrel-sandwich hybrid" evidence="1">
    <location>
        <begin position="85"/>
        <end position="260"/>
    </location>
</feature>
<gene>
    <name evidence="2" type="ORF">FHS89_000425</name>
</gene>
<evidence type="ECO:0000313" key="3">
    <source>
        <dbReference type="Proteomes" id="UP000553766"/>
    </source>
</evidence>
<sequence length="486" mass="51737">MRFLLRGLTGLFLMSVTLGLLVFGAGLLRSDEAEEPSQRFGRPGGERSFSVPVETVALTEATPVITTFGTVDSARILELRAPQGGPVTELSAAFRDGGEVAQGEVLLRIDPAEAQAARDRAAAERQDAAATLTERRAGLVLAGDELTAAIAQRDLRARALARQQDLRARGVGTDATVEAAELALSQADQTVLTRRQALLSAEAAVPRAQIALDRADIALREADRALQETEITAPFAGVLTETSAALGRRVSANERLGLLIDRNALDVAFRVTNAEFARLVARDGTMRSDRATVTLDLDAVPFSAPATIERTGVATGEGETGRQLFARLGSSAANVMRPGDFVTVTVAEPALGGVAVLPATALTADGRVLIVTADNRLEEVQTEMLRRQGDDVILRGLAEGLRFVVERQPQLGPGILVTPLVTEETAATTPEPATIRLDDTRRAALRAFVEGNNRMPAQAKQRLLAALEQPDVPVEMVNRLEQRMGG</sequence>
<dbReference type="Gene3D" id="1.10.287.470">
    <property type="entry name" value="Helix hairpin bin"/>
    <property type="match status" value="1"/>
</dbReference>
<name>A0A840X196_9RHOB</name>
<dbReference type="InterPro" id="IPR058625">
    <property type="entry name" value="MdtA-like_BSH"/>
</dbReference>
<dbReference type="RefSeq" id="WP_184007971.1">
    <property type="nucleotide sequence ID" value="NZ_JACIJS010000001.1"/>
</dbReference>
<dbReference type="EMBL" id="JACIJS010000001">
    <property type="protein sequence ID" value="MBB5514427.1"/>
    <property type="molecule type" value="Genomic_DNA"/>
</dbReference>
<comment type="caution">
    <text evidence="2">The sequence shown here is derived from an EMBL/GenBank/DDBJ whole genome shotgun (WGS) entry which is preliminary data.</text>
</comment>
<dbReference type="Pfam" id="PF25917">
    <property type="entry name" value="BSH_RND"/>
    <property type="match status" value="1"/>
</dbReference>
<accession>A0A840X196</accession>
<evidence type="ECO:0000259" key="1">
    <source>
        <dbReference type="Pfam" id="PF25917"/>
    </source>
</evidence>
<dbReference type="PANTHER" id="PTHR30469">
    <property type="entry name" value="MULTIDRUG RESISTANCE PROTEIN MDTA"/>
    <property type="match status" value="1"/>
</dbReference>
<dbReference type="SUPFAM" id="SSF111369">
    <property type="entry name" value="HlyD-like secretion proteins"/>
    <property type="match status" value="1"/>
</dbReference>
<keyword evidence="3" id="KW-1185">Reference proteome</keyword>
<dbReference type="GO" id="GO:1990281">
    <property type="term" value="C:efflux pump complex"/>
    <property type="evidence" value="ECO:0007669"/>
    <property type="project" value="TreeGrafter"/>
</dbReference>
<organism evidence="2 3">
    <name type="scientific">Rubricella aquisinus</name>
    <dbReference type="NCBI Taxonomy" id="2028108"/>
    <lineage>
        <taxon>Bacteria</taxon>
        <taxon>Pseudomonadati</taxon>
        <taxon>Pseudomonadota</taxon>
        <taxon>Alphaproteobacteria</taxon>
        <taxon>Rhodobacterales</taxon>
        <taxon>Paracoccaceae</taxon>
        <taxon>Rubricella</taxon>
    </lineage>
</organism>